<dbReference type="Proteomes" id="UP000682733">
    <property type="component" value="Unassembled WGS sequence"/>
</dbReference>
<dbReference type="EMBL" id="CAJOBC010007650">
    <property type="protein sequence ID" value="CAF3938855.1"/>
    <property type="molecule type" value="Genomic_DNA"/>
</dbReference>
<evidence type="ECO:0000313" key="1">
    <source>
        <dbReference type="EMBL" id="CAF0871398.1"/>
    </source>
</evidence>
<dbReference type="Proteomes" id="UP000677228">
    <property type="component" value="Unassembled WGS sequence"/>
</dbReference>
<dbReference type="EMBL" id="CAJOBA010002705">
    <property type="protein sequence ID" value="CAF3656242.1"/>
    <property type="molecule type" value="Genomic_DNA"/>
</dbReference>
<protein>
    <submittedName>
        <fullName evidence="2">Uncharacterized protein</fullName>
    </submittedName>
</protein>
<dbReference type="AlphaFoldDB" id="A0A814UF70"/>
<evidence type="ECO:0000313" key="2">
    <source>
        <dbReference type="EMBL" id="CAF1174930.1"/>
    </source>
</evidence>
<dbReference type="SUPFAM" id="SSF118010">
    <property type="entry name" value="TM1457-like"/>
    <property type="match status" value="1"/>
</dbReference>
<dbReference type="EMBL" id="CAJNOK010002703">
    <property type="protein sequence ID" value="CAF0871398.1"/>
    <property type="molecule type" value="Genomic_DNA"/>
</dbReference>
<name>A0A814UF70_9BILA</name>
<gene>
    <name evidence="2" type="ORF">GPM918_LOCUS22386</name>
    <name evidence="1" type="ORF">OVA965_LOCUS8149</name>
    <name evidence="4" type="ORF">SRO942_LOCUS22384</name>
    <name evidence="3" type="ORF">TMI583_LOCUS8146</name>
</gene>
<dbReference type="Proteomes" id="UP000681722">
    <property type="component" value="Unassembled WGS sequence"/>
</dbReference>
<dbReference type="Proteomes" id="UP000663829">
    <property type="component" value="Unassembled WGS sequence"/>
</dbReference>
<evidence type="ECO:0000313" key="5">
    <source>
        <dbReference type="Proteomes" id="UP000663829"/>
    </source>
</evidence>
<dbReference type="InterPro" id="IPR036764">
    <property type="entry name" value="Peptidase_Prp_sf"/>
</dbReference>
<keyword evidence="5" id="KW-1185">Reference proteome</keyword>
<sequence>MNIFREADTATKAVAHSVKTKDFVSYTSLTANGFAQKGDADFVKYGDEIVCLALSSMVYEMSPQQWPR</sequence>
<reference evidence="2" key="1">
    <citation type="submission" date="2021-02" db="EMBL/GenBank/DDBJ databases">
        <authorList>
            <person name="Nowell W R."/>
        </authorList>
    </citation>
    <scope>NUCLEOTIDE SEQUENCE</scope>
</reference>
<comment type="caution">
    <text evidence="2">The sequence shown here is derived from an EMBL/GenBank/DDBJ whole genome shotgun (WGS) entry which is preliminary data.</text>
</comment>
<dbReference type="EMBL" id="CAJNOQ010007650">
    <property type="protein sequence ID" value="CAF1174930.1"/>
    <property type="molecule type" value="Genomic_DNA"/>
</dbReference>
<accession>A0A814UF70</accession>
<proteinExistence type="predicted"/>
<evidence type="ECO:0000313" key="4">
    <source>
        <dbReference type="EMBL" id="CAF3938855.1"/>
    </source>
</evidence>
<organism evidence="2 5">
    <name type="scientific">Didymodactylos carnosus</name>
    <dbReference type="NCBI Taxonomy" id="1234261"/>
    <lineage>
        <taxon>Eukaryota</taxon>
        <taxon>Metazoa</taxon>
        <taxon>Spiralia</taxon>
        <taxon>Gnathifera</taxon>
        <taxon>Rotifera</taxon>
        <taxon>Eurotatoria</taxon>
        <taxon>Bdelloidea</taxon>
        <taxon>Philodinida</taxon>
        <taxon>Philodinidae</taxon>
        <taxon>Didymodactylos</taxon>
    </lineage>
</organism>
<evidence type="ECO:0000313" key="3">
    <source>
        <dbReference type="EMBL" id="CAF3656242.1"/>
    </source>
</evidence>